<evidence type="ECO:0000313" key="2">
    <source>
        <dbReference type="EMBL" id="BAC17610.1"/>
    </source>
</evidence>
<keyword evidence="3" id="KW-1185">Reference proteome</keyword>
<dbReference type="EMBL" id="BA000035">
    <property type="protein sequence ID" value="BAC17610.1"/>
    <property type="molecule type" value="Genomic_DNA"/>
</dbReference>
<dbReference type="Proteomes" id="UP000001409">
    <property type="component" value="Chromosome"/>
</dbReference>
<evidence type="ECO:0000256" key="1">
    <source>
        <dbReference type="SAM" id="MobiDB-lite"/>
    </source>
</evidence>
<dbReference type="OrthoDB" id="4426945at2"/>
<proteinExistence type="predicted"/>
<dbReference type="AlphaFoldDB" id="Q8FRG1"/>
<name>Q8FRG1_COREF</name>
<dbReference type="eggNOG" id="ENOG5030547">
    <property type="taxonomic scope" value="Bacteria"/>
</dbReference>
<feature type="region of interest" description="Disordered" evidence="1">
    <location>
        <begin position="231"/>
        <end position="250"/>
    </location>
</feature>
<feature type="region of interest" description="Disordered" evidence="1">
    <location>
        <begin position="1"/>
        <end position="21"/>
    </location>
</feature>
<dbReference type="STRING" id="196164.gene:10741202"/>
<organism evidence="2 3">
    <name type="scientific">Corynebacterium efficiens (strain DSM 44549 / YS-314 / AJ 12310 / JCM 11189 / NBRC 100395)</name>
    <dbReference type="NCBI Taxonomy" id="196164"/>
    <lineage>
        <taxon>Bacteria</taxon>
        <taxon>Bacillati</taxon>
        <taxon>Actinomycetota</taxon>
        <taxon>Actinomycetes</taxon>
        <taxon>Mycobacteriales</taxon>
        <taxon>Corynebacteriaceae</taxon>
        <taxon>Corynebacterium</taxon>
    </lineage>
</organism>
<feature type="compositionally biased region" description="Low complexity" evidence="1">
    <location>
        <begin position="48"/>
        <end position="92"/>
    </location>
</feature>
<evidence type="ECO:0000313" key="3">
    <source>
        <dbReference type="Proteomes" id="UP000001409"/>
    </source>
</evidence>
<accession>C8NLQ2</accession>
<reference evidence="2 3" key="1">
    <citation type="journal article" date="2003" name="Genome Res.">
        <title>Comparative complete genome sequence analysis of the amino acid replacements responsible for the thermostability of Corynebacterium efficiens.</title>
        <authorList>
            <person name="Nishio Y."/>
            <person name="Nakamura Y."/>
            <person name="Kawarabayasi Y."/>
            <person name="Usuda Y."/>
            <person name="Kimura E."/>
            <person name="Sugimoto S."/>
            <person name="Matsui K."/>
            <person name="Yamagishi A."/>
            <person name="Kikuchi H."/>
            <person name="Ikeo K."/>
            <person name="Gojobori T."/>
        </authorList>
    </citation>
    <scope>NUCLEOTIDE SEQUENCE [LARGE SCALE GENOMIC DNA]</scope>
    <source>
        <strain evidence="3">DSM 44549 / YS-314 / AJ 12310 / JCM 11189 / NBRC 100395</strain>
    </source>
</reference>
<sequence>MVRIKRSIPSTGAAQHEENLTVASTPRTRIRLGLGLVALVPVLGACSPGGDTDPETTTDQTTTATTQTTTATSPPSSSPTASPTTGSPSEETATTDEVETSTSAREVRLSRDVEEVYEIFQSLAPRSLFEDLDSCNPSGLENSWACTGSEAGQFQFFANNAKAASTTQLLTELRSSRVVEDTGSRIVGWTTMGTTSIVTVVDNDEGLVLQQMVSSDRIDPEDRIYELGLVEPPADWEPSPTAVPETTKNG</sequence>
<dbReference type="HOGENOM" id="CLU_100513_0_0_11"/>
<protein>
    <submittedName>
        <fullName evidence="2">Uncharacterized protein</fullName>
    </submittedName>
</protein>
<dbReference type="KEGG" id="cef:CE0800"/>
<accession>Q8FRG1</accession>
<feature type="region of interest" description="Disordered" evidence="1">
    <location>
        <begin position="48"/>
        <end position="107"/>
    </location>
</feature>